<evidence type="ECO:0000259" key="2">
    <source>
        <dbReference type="PROSITE" id="PS50158"/>
    </source>
</evidence>
<dbReference type="PROSITE" id="PS50158">
    <property type="entry name" value="ZF_CCHC"/>
    <property type="match status" value="1"/>
</dbReference>
<keyword evidence="1" id="KW-0479">Metal-binding</keyword>
<dbReference type="Pfam" id="PF00098">
    <property type="entry name" value="zf-CCHC"/>
    <property type="match status" value="1"/>
</dbReference>
<accession>A0ABP1PUD8</accession>
<organism evidence="3 4">
    <name type="scientific">Orchesella dallaii</name>
    <dbReference type="NCBI Taxonomy" id="48710"/>
    <lineage>
        <taxon>Eukaryota</taxon>
        <taxon>Metazoa</taxon>
        <taxon>Ecdysozoa</taxon>
        <taxon>Arthropoda</taxon>
        <taxon>Hexapoda</taxon>
        <taxon>Collembola</taxon>
        <taxon>Entomobryomorpha</taxon>
        <taxon>Entomobryoidea</taxon>
        <taxon>Orchesellidae</taxon>
        <taxon>Orchesellinae</taxon>
        <taxon>Orchesella</taxon>
    </lineage>
</organism>
<comment type="caution">
    <text evidence="3">The sequence shown here is derived from an EMBL/GenBank/DDBJ whole genome shotgun (WGS) entry which is preliminary data.</text>
</comment>
<dbReference type="Gene3D" id="4.10.60.10">
    <property type="entry name" value="Zinc finger, CCHC-type"/>
    <property type="match status" value="1"/>
</dbReference>
<keyword evidence="4" id="KW-1185">Reference proteome</keyword>
<protein>
    <recommendedName>
        <fullName evidence="2">CCHC-type domain-containing protein</fullName>
    </recommendedName>
</protein>
<keyword evidence="1" id="KW-0862">Zinc</keyword>
<sequence length="190" mass="19162">MPGTNSGMLLTDEGLEEQKCKVLWDLLLGAEPVQESRGRGRGGRGGGGGGGRSCFGCGKEGHTAHVIVLKVVVAEEAVPVSNAGKKATCLESAHLAEVVAVATVPVISVAKKATCPGNVHLEMVEEEAAGETGPVSSTARKDICPGNVHLAEVATVPVTSVACGEEGHMSRECPSGGGGGGWGSRGCFNC</sequence>
<dbReference type="EMBL" id="CAXLJM020000013">
    <property type="protein sequence ID" value="CAL8077761.1"/>
    <property type="molecule type" value="Genomic_DNA"/>
</dbReference>
<keyword evidence="1" id="KW-0863">Zinc-finger</keyword>
<proteinExistence type="predicted"/>
<evidence type="ECO:0000313" key="4">
    <source>
        <dbReference type="Proteomes" id="UP001642540"/>
    </source>
</evidence>
<feature type="domain" description="CCHC-type" evidence="2">
    <location>
        <begin position="163"/>
        <end position="175"/>
    </location>
</feature>
<dbReference type="Proteomes" id="UP001642540">
    <property type="component" value="Unassembled WGS sequence"/>
</dbReference>
<evidence type="ECO:0000313" key="3">
    <source>
        <dbReference type="EMBL" id="CAL8077761.1"/>
    </source>
</evidence>
<reference evidence="3 4" key="1">
    <citation type="submission" date="2024-08" db="EMBL/GenBank/DDBJ databases">
        <authorList>
            <person name="Cucini C."/>
            <person name="Frati F."/>
        </authorList>
    </citation>
    <scope>NUCLEOTIDE SEQUENCE [LARGE SCALE GENOMIC DNA]</scope>
</reference>
<gene>
    <name evidence="3" type="ORF">ODALV1_LOCUS3907</name>
</gene>
<name>A0ABP1PUD8_9HEXA</name>
<evidence type="ECO:0000256" key="1">
    <source>
        <dbReference type="PROSITE-ProRule" id="PRU00047"/>
    </source>
</evidence>
<dbReference type="InterPro" id="IPR001878">
    <property type="entry name" value="Znf_CCHC"/>
</dbReference>